<name>A0ACC6N2H5_9HYPH</name>
<organism evidence="1 2">
    <name type="scientific">Rhizobium mulingense</name>
    <dbReference type="NCBI Taxonomy" id="3031128"/>
    <lineage>
        <taxon>Bacteria</taxon>
        <taxon>Pseudomonadati</taxon>
        <taxon>Pseudomonadota</taxon>
        <taxon>Alphaproteobacteria</taxon>
        <taxon>Hyphomicrobiales</taxon>
        <taxon>Rhizobiaceae</taxon>
        <taxon>Rhizobium/Agrobacterium group</taxon>
        <taxon>Rhizobium</taxon>
    </lineage>
</organism>
<keyword evidence="2" id="KW-1185">Reference proteome</keyword>
<comment type="caution">
    <text evidence="1">The sequence shown here is derived from an EMBL/GenBank/DDBJ whole genome shotgun (WGS) entry which is preliminary data.</text>
</comment>
<sequence length="49" mass="5392">MDDLMRAGKIYAGICDTPVWQAARMQTLAGSLGRVPLVALQVERRRSCS</sequence>
<dbReference type="EMBL" id="JAYESG010000012">
    <property type="protein sequence ID" value="MEA3519777.1"/>
    <property type="molecule type" value="Genomic_DNA"/>
</dbReference>
<evidence type="ECO:0000313" key="1">
    <source>
        <dbReference type="EMBL" id="MEA3519777.1"/>
    </source>
</evidence>
<protein>
    <submittedName>
        <fullName evidence="1">Uncharacterized protein</fullName>
    </submittedName>
</protein>
<gene>
    <name evidence="1" type="ORF">U8465_22140</name>
</gene>
<proteinExistence type="predicted"/>
<evidence type="ECO:0000313" key="2">
    <source>
        <dbReference type="Proteomes" id="UP001304050"/>
    </source>
</evidence>
<dbReference type="Proteomes" id="UP001304050">
    <property type="component" value="Unassembled WGS sequence"/>
</dbReference>
<reference evidence="1" key="1">
    <citation type="submission" date="2023-12" db="EMBL/GenBank/DDBJ databases">
        <title>Diversity of Rhizobium in root nodule of phaseolus vulgaris.</title>
        <authorList>
            <person name="Wang H."/>
        </authorList>
    </citation>
    <scope>NUCLEOTIDE SEQUENCE</scope>
    <source>
        <strain evidence="1">MJ31</strain>
    </source>
</reference>
<accession>A0ACC6N2H5</accession>